<evidence type="ECO:0000313" key="6">
    <source>
        <dbReference type="Proteomes" id="UP000621631"/>
    </source>
</evidence>
<name>A0AAC9IZ80_VIRHA</name>
<dbReference type="RefSeq" id="WP_019377275.1">
    <property type="nucleotide sequence ID" value="NZ_CP017962.1"/>
</dbReference>
<organism evidence="3 5">
    <name type="scientific">Virgibacillus halodenitrificans</name>
    <name type="common">Bacillus halodenitrificans</name>
    <dbReference type="NCBI Taxonomy" id="1482"/>
    <lineage>
        <taxon>Bacteria</taxon>
        <taxon>Bacillati</taxon>
        <taxon>Bacillota</taxon>
        <taxon>Bacilli</taxon>
        <taxon>Bacillales</taxon>
        <taxon>Bacillaceae</taxon>
        <taxon>Virgibacillus</taxon>
    </lineage>
</organism>
<proteinExistence type="predicted"/>
<evidence type="ECO:0000313" key="5">
    <source>
        <dbReference type="Proteomes" id="UP000182945"/>
    </source>
</evidence>
<sequence>MDKKYNDLIGDILDAAGEKDNYSGPGKGKPIPKANTKYDLFQNFQRVAKENGYLPPWLKLQKEITRLIHTAATEQDIKEINKKISAYNQLCPSPLQKSPVHPDRLDKAKKTWNM</sequence>
<dbReference type="Proteomes" id="UP000182945">
    <property type="component" value="Chromosome"/>
</dbReference>
<keyword evidence="6" id="KW-1185">Reference proteome</keyword>
<reference evidence="4 6" key="2">
    <citation type="submission" date="2020-09" db="EMBL/GenBank/DDBJ databases">
        <title>Draft Genome Sequences of Oil-Oxidizing Bacteria Halomonas titanicae, Marinobacter lutaoensis, and Virgibacillus halodenitrificans Isolated from Highly Saline Environments.</title>
        <authorList>
            <person name="Grouzdev D.S."/>
            <person name="Sokolova D.S."/>
            <person name="Semenova E.M."/>
            <person name="Borzenkov I.A."/>
            <person name="Bidzhieva S.K."/>
            <person name="Poltaraus A.B."/>
            <person name="Nazina T.N."/>
        </authorList>
    </citation>
    <scope>NUCLEOTIDE SEQUENCE [LARGE SCALE GENOMIC DNA]</scope>
    <source>
        <strain evidence="4 6">VKM B-3472D</strain>
    </source>
</reference>
<dbReference type="Pfam" id="PF09350">
    <property type="entry name" value="DJC28_CD"/>
    <property type="match status" value="1"/>
</dbReference>
<evidence type="ECO:0000313" key="4">
    <source>
        <dbReference type="EMBL" id="MBD1224134.1"/>
    </source>
</evidence>
<dbReference type="EMBL" id="CP017962">
    <property type="protein sequence ID" value="APC47899.1"/>
    <property type="molecule type" value="Genomic_DNA"/>
</dbReference>
<feature type="domain" description="DnaJ homologue subfamily C member 28 conserved" evidence="2">
    <location>
        <begin position="25"/>
        <end position="70"/>
    </location>
</feature>
<feature type="region of interest" description="Disordered" evidence="1">
    <location>
        <begin position="92"/>
        <end position="114"/>
    </location>
</feature>
<dbReference type="AlphaFoldDB" id="A0AAC9IZ80"/>
<dbReference type="KEGG" id="vhl:BME96_06820"/>
<reference evidence="3 5" key="1">
    <citation type="submission" date="2016-11" db="EMBL/GenBank/DDBJ databases">
        <title>Complete genome sequencing of Virgibacillus halodenitrificans PDB-F2.</title>
        <authorList>
            <person name="Sun Z."/>
            <person name="Zhou Y."/>
            <person name="Li H."/>
        </authorList>
    </citation>
    <scope>NUCLEOTIDE SEQUENCE [LARGE SCALE GENOMIC DNA]</scope>
    <source>
        <strain evidence="3 5">PDB-F2</strain>
    </source>
</reference>
<dbReference type="Proteomes" id="UP000621631">
    <property type="component" value="Unassembled WGS sequence"/>
</dbReference>
<feature type="compositionally biased region" description="Basic and acidic residues" evidence="1">
    <location>
        <begin position="100"/>
        <end position="114"/>
    </location>
</feature>
<evidence type="ECO:0000313" key="3">
    <source>
        <dbReference type="EMBL" id="APC47899.1"/>
    </source>
</evidence>
<dbReference type="EMBL" id="JACWEZ010000013">
    <property type="protein sequence ID" value="MBD1224134.1"/>
    <property type="molecule type" value="Genomic_DNA"/>
</dbReference>
<evidence type="ECO:0000259" key="2">
    <source>
        <dbReference type="Pfam" id="PF09350"/>
    </source>
</evidence>
<dbReference type="InterPro" id="IPR018961">
    <property type="entry name" value="DnaJ_homolog_subfam-C_membr-28"/>
</dbReference>
<gene>
    <name evidence="3" type="ORF">BME96_06820</name>
    <name evidence="4" type="ORF">IC602_16110</name>
</gene>
<protein>
    <submittedName>
        <fullName evidence="4">DUF1992 domain-containing protein</fullName>
    </submittedName>
</protein>
<dbReference type="GeneID" id="71514094"/>
<accession>A0AAC9IZ80</accession>
<evidence type="ECO:0000256" key="1">
    <source>
        <dbReference type="SAM" id="MobiDB-lite"/>
    </source>
</evidence>